<dbReference type="GO" id="GO:0047294">
    <property type="term" value="F:phosphoglycerol geranylgeranyltransferase activity"/>
    <property type="evidence" value="ECO:0007669"/>
    <property type="project" value="UniProtKB-UniRule"/>
</dbReference>
<organism evidence="10 11">
    <name type="scientific">Larkinella knui</name>
    <dbReference type="NCBI Taxonomy" id="2025310"/>
    <lineage>
        <taxon>Bacteria</taxon>
        <taxon>Pseudomonadati</taxon>
        <taxon>Bacteroidota</taxon>
        <taxon>Cytophagia</taxon>
        <taxon>Cytophagales</taxon>
        <taxon>Spirosomataceae</taxon>
        <taxon>Larkinella</taxon>
    </lineage>
</organism>
<dbReference type="InterPro" id="IPR038597">
    <property type="entry name" value="GGGP/HepGP_synthase_sf"/>
</dbReference>
<dbReference type="CDD" id="cd02812">
    <property type="entry name" value="PcrB_like"/>
    <property type="match status" value="1"/>
</dbReference>
<evidence type="ECO:0000256" key="8">
    <source>
        <dbReference type="ARBA" id="ARBA00047288"/>
    </source>
</evidence>
<dbReference type="NCBIfam" id="TIGR01769">
    <property type="entry name" value="GGGP"/>
    <property type="match status" value="1"/>
</dbReference>
<comment type="function">
    <text evidence="9">Prenyltransferase that catalyzes the transfer of the geranylgeranyl moiety of geranylgeranyl diphosphate (GGPP) to the C3 hydroxyl of sn-glycerol-1-phosphate (G1P).</text>
</comment>
<dbReference type="NCBIfam" id="TIGR01768">
    <property type="entry name" value="GGGP-family"/>
    <property type="match status" value="1"/>
</dbReference>
<sequence>MQPHNQNQANTRNLLLNTLYSRKETGQKSFAVLLDPDKIEQDSFKDLLIRSVENRVDFFFVGGSLITNFILREVIETIRTYTPIPAILFPGNSLHIEPSADAILLLSLISGRNPEFLIGQHVIAAPLLKKSGLEILPTGYMLVDSGVQTTVSYISNTTPLPHDKPGVAACTAMAGEMLGLKLIYMDAGSGARRPVSPEMIAAVRSCVDTPIVVGGGINSVERAVAALQAGADVIVVGNGIEKNPELLPEIAAAVQEVNRQLA</sequence>
<evidence type="ECO:0000256" key="6">
    <source>
        <dbReference type="ARBA" id="ARBA00023209"/>
    </source>
</evidence>
<comment type="caution">
    <text evidence="9">Lacks conserved residue(s) required for the propagation of feature annotation.</text>
</comment>
<dbReference type="Gene3D" id="3.20.20.390">
    <property type="entry name" value="FMN-linked oxidoreductases"/>
    <property type="match status" value="1"/>
</dbReference>
<dbReference type="EMBL" id="RQJP01000004">
    <property type="protein sequence ID" value="RRB12319.1"/>
    <property type="molecule type" value="Genomic_DNA"/>
</dbReference>
<proteinExistence type="inferred from homology"/>
<dbReference type="OrthoDB" id="9807235at2"/>
<dbReference type="SUPFAM" id="SSF51395">
    <property type="entry name" value="FMN-linked oxidoreductases"/>
    <property type="match status" value="1"/>
</dbReference>
<evidence type="ECO:0000256" key="7">
    <source>
        <dbReference type="ARBA" id="ARBA00023264"/>
    </source>
</evidence>
<keyword evidence="5 9" id="KW-0443">Lipid metabolism</keyword>
<feature type="binding site" evidence="9">
    <location>
        <begin position="184"/>
        <end position="190"/>
    </location>
    <ligand>
        <name>sn-glycerol 1-phosphate</name>
        <dbReference type="ChEBI" id="CHEBI:57685"/>
    </ligand>
</feature>
<evidence type="ECO:0000256" key="2">
    <source>
        <dbReference type="ARBA" id="ARBA00022679"/>
    </source>
</evidence>
<dbReference type="GO" id="GO:0046474">
    <property type="term" value="P:glycerophospholipid biosynthetic process"/>
    <property type="evidence" value="ECO:0007669"/>
    <property type="project" value="UniProtKB-UniRule"/>
</dbReference>
<dbReference type="GO" id="GO:0120536">
    <property type="term" value="F:heptaprenylglyceryl phosphate synthase activity"/>
    <property type="evidence" value="ECO:0007669"/>
    <property type="project" value="UniProtKB-ARBA"/>
</dbReference>
<keyword evidence="1 9" id="KW-0444">Lipid biosynthesis</keyword>
<dbReference type="PANTHER" id="PTHR40029:SF2">
    <property type="entry name" value="HEPTAPRENYLGLYCERYL PHOSPHATE SYNTHASE"/>
    <property type="match status" value="1"/>
</dbReference>
<evidence type="ECO:0000256" key="1">
    <source>
        <dbReference type="ARBA" id="ARBA00022516"/>
    </source>
</evidence>
<feature type="binding site" evidence="9">
    <location>
        <position position="35"/>
    </location>
    <ligand>
        <name>Mg(2+)</name>
        <dbReference type="ChEBI" id="CHEBI:18420"/>
    </ligand>
</feature>
<dbReference type="InterPro" id="IPR039074">
    <property type="entry name" value="GGGP/HepGP_synthase_I"/>
</dbReference>
<comment type="catalytic activity">
    <reaction evidence="8 9">
        <text>sn-glycerol 1-phosphate + (2E,6E,10E)-geranylgeranyl diphosphate = sn-3-O-(geranylgeranyl)glycerol 1-phosphate + diphosphate</text>
        <dbReference type="Rhea" id="RHEA:23404"/>
        <dbReference type="ChEBI" id="CHEBI:33019"/>
        <dbReference type="ChEBI" id="CHEBI:57677"/>
        <dbReference type="ChEBI" id="CHEBI:57685"/>
        <dbReference type="ChEBI" id="CHEBI:58756"/>
        <dbReference type="EC" id="2.5.1.41"/>
    </reaction>
</comment>
<keyword evidence="4 9" id="KW-0460">Magnesium</keyword>
<comment type="caution">
    <text evidence="10">The sequence shown here is derived from an EMBL/GenBank/DDBJ whole genome shotgun (WGS) entry which is preliminary data.</text>
</comment>
<dbReference type="InterPro" id="IPR010946">
    <property type="entry name" value="GGGP_synth"/>
</dbReference>
<keyword evidence="7 9" id="KW-1208">Phospholipid metabolism</keyword>
<dbReference type="PANTHER" id="PTHR40029">
    <property type="match status" value="1"/>
</dbReference>
<name>A0A3P1CG48_9BACT</name>
<evidence type="ECO:0000313" key="10">
    <source>
        <dbReference type="EMBL" id="RRB12319.1"/>
    </source>
</evidence>
<feature type="binding site" evidence="9">
    <location>
        <position position="64"/>
    </location>
    <ligand>
        <name>Mg(2+)</name>
        <dbReference type="ChEBI" id="CHEBI:18420"/>
    </ligand>
</feature>
<evidence type="ECO:0000256" key="4">
    <source>
        <dbReference type="ARBA" id="ARBA00022842"/>
    </source>
</evidence>
<dbReference type="GO" id="GO:0000287">
    <property type="term" value="F:magnesium ion binding"/>
    <property type="evidence" value="ECO:0007669"/>
    <property type="project" value="UniProtKB-UniRule"/>
</dbReference>
<comment type="similarity">
    <text evidence="9">Belongs to the GGGP/HepGP synthase family. Group II subfamily.</text>
</comment>
<dbReference type="Pfam" id="PF01884">
    <property type="entry name" value="PcrB"/>
    <property type="match status" value="1"/>
</dbReference>
<dbReference type="GO" id="GO:0005737">
    <property type="term" value="C:cytoplasm"/>
    <property type="evidence" value="ECO:0007669"/>
    <property type="project" value="InterPro"/>
</dbReference>
<evidence type="ECO:0000256" key="5">
    <source>
        <dbReference type="ARBA" id="ARBA00023098"/>
    </source>
</evidence>
<dbReference type="HAMAP" id="MF_00112">
    <property type="entry name" value="GGGP_HepGP_synthase"/>
    <property type="match status" value="1"/>
</dbReference>
<dbReference type="InterPro" id="IPR008205">
    <property type="entry name" value="GGGP_HepGP_synthase"/>
</dbReference>
<feature type="binding site" evidence="9">
    <location>
        <begin position="215"/>
        <end position="216"/>
    </location>
    <ligand>
        <name>sn-glycerol 1-phosphate</name>
        <dbReference type="ChEBI" id="CHEBI:57685"/>
    </ligand>
</feature>
<gene>
    <name evidence="10" type="ORF">EHT87_19140</name>
</gene>
<evidence type="ECO:0000256" key="3">
    <source>
        <dbReference type="ARBA" id="ARBA00022723"/>
    </source>
</evidence>
<feature type="binding site" evidence="9">
    <location>
        <begin position="237"/>
        <end position="238"/>
    </location>
    <ligand>
        <name>sn-glycerol 1-phosphate</name>
        <dbReference type="ChEBI" id="CHEBI:57685"/>
    </ligand>
</feature>
<dbReference type="EC" id="2.5.1.41" evidence="9"/>
<dbReference type="Proteomes" id="UP000274271">
    <property type="component" value="Unassembled WGS sequence"/>
</dbReference>
<keyword evidence="11" id="KW-1185">Reference proteome</keyword>
<comment type="cofactor">
    <cofactor evidence="9">
        <name>Mg(2+)</name>
        <dbReference type="ChEBI" id="CHEBI:18420"/>
    </cofactor>
</comment>
<reference evidence="10 11" key="1">
    <citation type="submission" date="2018-11" db="EMBL/GenBank/DDBJ databases">
        <authorList>
            <person name="Zhou Z."/>
            <person name="Wang G."/>
        </authorList>
    </citation>
    <scope>NUCLEOTIDE SEQUENCE [LARGE SCALE GENOMIC DNA]</scope>
    <source>
        <strain evidence="10 11">KCTC42998</strain>
    </source>
</reference>
<keyword evidence="6 9" id="KW-0594">Phospholipid biosynthesis</keyword>
<accession>A0A3P1CG48</accession>
<dbReference type="RefSeq" id="WP_124908272.1">
    <property type="nucleotide sequence ID" value="NZ_RQJP01000004.1"/>
</dbReference>
<dbReference type="AlphaFoldDB" id="A0A3P1CG48"/>
<keyword evidence="2 9" id="KW-0808">Transferase</keyword>
<protein>
    <recommendedName>
        <fullName evidence="9">Geranylgeranylglyceryl phosphate synthase</fullName>
        <shortName evidence="9">GGGP synthase</shortName>
        <shortName evidence="9">GGGPS</shortName>
        <ecNumber evidence="9">2.5.1.41</ecNumber>
    </recommendedName>
    <alternativeName>
        <fullName evidence="9">(S)-3-O-geranylgeranylglyceryl phosphate synthase</fullName>
    </alternativeName>
    <alternativeName>
        <fullName evidence="9">Phosphoglycerol geranylgeranyltransferase</fullName>
    </alternativeName>
</protein>
<keyword evidence="3 9" id="KW-0479">Metal-binding</keyword>
<evidence type="ECO:0000313" key="11">
    <source>
        <dbReference type="Proteomes" id="UP000274271"/>
    </source>
</evidence>
<dbReference type="NCBIfam" id="NF003198">
    <property type="entry name" value="PRK04169.1-2"/>
    <property type="match status" value="1"/>
</dbReference>
<evidence type="ECO:0000256" key="9">
    <source>
        <dbReference type="HAMAP-Rule" id="MF_00112"/>
    </source>
</evidence>